<reference evidence="2 3" key="1">
    <citation type="journal article" date="2013" name="Curr. Biol.">
        <title>The Genome of the Foraminiferan Reticulomyxa filosa.</title>
        <authorList>
            <person name="Glockner G."/>
            <person name="Hulsmann N."/>
            <person name="Schleicher M."/>
            <person name="Noegel A.A."/>
            <person name="Eichinger L."/>
            <person name="Gallinger C."/>
            <person name="Pawlowski J."/>
            <person name="Sierra R."/>
            <person name="Euteneuer U."/>
            <person name="Pillet L."/>
            <person name="Moustafa A."/>
            <person name="Platzer M."/>
            <person name="Groth M."/>
            <person name="Szafranski K."/>
            <person name="Schliwa M."/>
        </authorList>
    </citation>
    <scope>NUCLEOTIDE SEQUENCE [LARGE SCALE GENOMIC DNA]</scope>
</reference>
<evidence type="ECO:0000313" key="3">
    <source>
        <dbReference type="Proteomes" id="UP000023152"/>
    </source>
</evidence>
<dbReference type="Proteomes" id="UP000023152">
    <property type="component" value="Unassembled WGS sequence"/>
</dbReference>
<proteinExistence type="predicted"/>
<feature type="region of interest" description="Disordered" evidence="1">
    <location>
        <begin position="87"/>
        <end position="107"/>
    </location>
</feature>
<organism evidence="2 3">
    <name type="scientific">Reticulomyxa filosa</name>
    <dbReference type="NCBI Taxonomy" id="46433"/>
    <lineage>
        <taxon>Eukaryota</taxon>
        <taxon>Sar</taxon>
        <taxon>Rhizaria</taxon>
        <taxon>Retaria</taxon>
        <taxon>Foraminifera</taxon>
        <taxon>Monothalamids</taxon>
        <taxon>Reticulomyxidae</taxon>
        <taxon>Reticulomyxa</taxon>
    </lineage>
</organism>
<protein>
    <submittedName>
        <fullName evidence="2">Uncharacterized protein</fullName>
    </submittedName>
</protein>
<gene>
    <name evidence="2" type="ORF">RFI_03672</name>
</gene>
<comment type="caution">
    <text evidence="2">The sequence shown here is derived from an EMBL/GenBank/DDBJ whole genome shotgun (WGS) entry which is preliminary data.</text>
</comment>
<accession>X6P5S5</accession>
<evidence type="ECO:0000313" key="2">
    <source>
        <dbReference type="EMBL" id="ETO33434.1"/>
    </source>
</evidence>
<sequence length="187" mass="20922">MEMETILKWKPRSVDDSTTLGQGFGDKYITLPTFNSNDIKISKEMNEAIAHLESLKEKVERYLGTDAVAFVMEKCLEQFVNGLKTHIPVDEGNESDENDTNQGNDSTKPVLGLQGLQLLFVEVEFILGCVPYVTQQCTKYCAEFLQHASNYLKVVTGNPVEIDERGLLNCAQRLAQQKKQMTQGVVG</sequence>
<evidence type="ECO:0000256" key="1">
    <source>
        <dbReference type="SAM" id="MobiDB-lite"/>
    </source>
</evidence>
<name>X6P5S5_RETFI</name>
<keyword evidence="3" id="KW-1185">Reference proteome</keyword>
<dbReference type="EMBL" id="ASPP01003397">
    <property type="protein sequence ID" value="ETO33434.1"/>
    <property type="molecule type" value="Genomic_DNA"/>
</dbReference>
<dbReference type="AlphaFoldDB" id="X6P5S5"/>